<sequence length="99" mass="10861">MGPALEDLHLPHGHGARPGGPPPTTRAWGPPWRTSTYHTGMGPALEDPHLPHGRGARPGGPPPTTRAWGLFTEVMTWEKVQRCISTQDNAIFQYILDHI</sequence>
<proteinExistence type="predicted"/>
<dbReference type="AlphaFoldDB" id="A0A9Q0D3Q7"/>
<comment type="caution">
    <text evidence="2">The sequence shown here is derived from an EMBL/GenBank/DDBJ whole genome shotgun (WGS) entry which is preliminary data.</text>
</comment>
<dbReference type="EMBL" id="JANIIK010003169">
    <property type="protein sequence ID" value="KAJ3581265.1"/>
    <property type="molecule type" value="Genomic_DNA"/>
</dbReference>
<keyword evidence="3" id="KW-1185">Reference proteome</keyword>
<feature type="region of interest" description="Disordered" evidence="1">
    <location>
        <begin position="1"/>
        <end position="67"/>
    </location>
</feature>
<feature type="compositionally biased region" description="Basic and acidic residues" evidence="1">
    <location>
        <begin position="1"/>
        <end position="10"/>
    </location>
</feature>
<reference evidence="2" key="1">
    <citation type="submission" date="2022-07" db="EMBL/GenBank/DDBJ databases">
        <title>Chromosome-level genome of Muraenolepis orangiensis.</title>
        <authorList>
            <person name="Kim J."/>
        </authorList>
    </citation>
    <scope>NUCLEOTIDE SEQUENCE</scope>
    <source>
        <strain evidence="2">KU_S4_2022</strain>
        <tissue evidence="2">Muscle</tissue>
    </source>
</reference>
<evidence type="ECO:0000256" key="1">
    <source>
        <dbReference type="SAM" id="MobiDB-lite"/>
    </source>
</evidence>
<dbReference type="Proteomes" id="UP001148018">
    <property type="component" value="Unassembled WGS sequence"/>
</dbReference>
<organism evidence="2 3">
    <name type="scientific">Muraenolepis orangiensis</name>
    <name type="common">Patagonian moray cod</name>
    <dbReference type="NCBI Taxonomy" id="630683"/>
    <lineage>
        <taxon>Eukaryota</taxon>
        <taxon>Metazoa</taxon>
        <taxon>Chordata</taxon>
        <taxon>Craniata</taxon>
        <taxon>Vertebrata</taxon>
        <taxon>Euteleostomi</taxon>
        <taxon>Actinopterygii</taxon>
        <taxon>Neopterygii</taxon>
        <taxon>Teleostei</taxon>
        <taxon>Neoteleostei</taxon>
        <taxon>Acanthomorphata</taxon>
        <taxon>Zeiogadaria</taxon>
        <taxon>Gadariae</taxon>
        <taxon>Gadiformes</taxon>
        <taxon>Muraenolepidoidei</taxon>
        <taxon>Muraenolepididae</taxon>
        <taxon>Muraenolepis</taxon>
    </lineage>
</organism>
<protein>
    <submittedName>
        <fullName evidence="2">Uncharacterized protein</fullName>
    </submittedName>
</protein>
<name>A0A9Q0D3Q7_9TELE</name>
<evidence type="ECO:0000313" key="3">
    <source>
        <dbReference type="Proteomes" id="UP001148018"/>
    </source>
</evidence>
<gene>
    <name evidence="2" type="ORF">NHX12_016841</name>
</gene>
<accession>A0A9Q0D3Q7</accession>
<evidence type="ECO:0000313" key="2">
    <source>
        <dbReference type="EMBL" id="KAJ3581265.1"/>
    </source>
</evidence>